<dbReference type="Proteomes" id="UP001595528">
    <property type="component" value="Unassembled WGS sequence"/>
</dbReference>
<comment type="caution">
    <text evidence="2">The sequence shown here is derived from an EMBL/GenBank/DDBJ whole genome shotgun (WGS) entry which is preliminary data.</text>
</comment>
<accession>A0ABV7KXW5</accession>
<dbReference type="InterPro" id="IPR050228">
    <property type="entry name" value="Carboxylesterase_BioH"/>
</dbReference>
<dbReference type="Pfam" id="PF12146">
    <property type="entry name" value="Hydrolase_4"/>
    <property type="match status" value="1"/>
</dbReference>
<keyword evidence="2" id="KW-0378">Hydrolase</keyword>
<dbReference type="RefSeq" id="WP_379898972.1">
    <property type="nucleotide sequence ID" value="NZ_JBHRTR010000017.1"/>
</dbReference>
<evidence type="ECO:0000313" key="3">
    <source>
        <dbReference type="Proteomes" id="UP001595528"/>
    </source>
</evidence>
<dbReference type="Gene3D" id="3.40.50.1820">
    <property type="entry name" value="alpha/beta hydrolase"/>
    <property type="match status" value="1"/>
</dbReference>
<proteinExistence type="predicted"/>
<dbReference type="PRINTS" id="PR00111">
    <property type="entry name" value="ABHYDROLASE"/>
</dbReference>
<organism evidence="2 3">
    <name type="scientific">Marinibaculum pumilum</name>
    <dbReference type="NCBI Taxonomy" id="1766165"/>
    <lineage>
        <taxon>Bacteria</taxon>
        <taxon>Pseudomonadati</taxon>
        <taxon>Pseudomonadota</taxon>
        <taxon>Alphaproteobacteria</taxon>
        <taxon>Rhodospirillales</taxon>
        <taxon>Rhodospirillaceae</taxon>
        <taxon>Marinibaculum</taxon>
    </lineage>
</organism>
<keyword evidence="3" id="KW-1185">Reference proteome</keyword>
<dbReference type="PANTHER" id="PTHR43194:SF2">
    <property type="entry name" value="PEROXISOMAL MEMBRANE PROTEIN LPX1"/>
    <property type="match status" value="1"/>
</dbReference>
<feature type="domain" description="Serine aminopeptidase S33" evidence="1">
    <location>
        <begin position="79"/>
        <end position="293"/>
    </location>
</feature>
<evidence type="ECO:0000259" key="1">
    <source>
        <dbReference type="Pfam" id="PF12146"/>
    </source>
</evidence>
<dbReference type="InterPro" id="IPR029058">
    <property type="entry name" value="AB_hydrolase_fold"/>
</dbReference>
<dbReference type="PANTHER" id="PTHR43194">
    <property type="entry name" value="HYDROLASE ALPHA/BETA FOLD FAMILY"/>
    <property type="match status" value="1"/>
</dbReference>
<dbReference type="GO" id="GO:0016787">
    <property type="term" value="F:hydrolase activity"/>
    <property type="evidence" value="ECO:0007669"/>
    <property type="project" value="UniProtKB-KW"/>
</dbReference>
<gene>
    <name evidence="2" type="ORF">ACFOGJ_06310</name>
</gene>
<sequence length="333" mass="34636">MAWLRRALAGAAIAILVFAAVVAGLVAFGGGSPPPRMAAISDPFADIDYGDLPARQALEAADGTDLAYRRYPAAGGTGAPAGAVLALHGSSTDGQSLHVLARDLAAAGQAVYVPDIRGHGDSGPRGDVPRTGILEEDIAAFLALIRDRHPDLPVTLLGFSSGGGLALRYAGRPDLPSPDRLLLLAPMLGIGAPTYTEHNPHAGDARWSNPYVPRIIGLSILNGLGIHAFDDLPVIGFAVDPANDRATSSYSHRLLQSMNPQDYRALLRDTAAPVTVLAGTNDQVFAADQFAPTVHAVRPEADVRLVDGVDHVGMTLDPAALAAVRAMLAAELR</sequence>
<dbReference type="EMBL" id="JBHRTR010000017">
    <property type="protein sequence ID" value="MFC3226832.1"/>
    <property type="molecule type" value="Genomic_DNA"/>
</dbReference>
<dbReference type="SUPFAM" id="SSF53474">
    <property type="entry name" value="alpha/beta-Hydrolases"/>
    <property type="match status" value="1"/>
</dbReference>
<name>A0ABV7KXW5_9PROT</name>
<evidence type="ECO:0000313" key="2">
    <source>
        <dbReference type="EMBL" id="MFC3226832.1"/>
    </source>
</evidence>
<dbReference type="InterPro" id="IPR000073">
    <property type="entry name" value="AB_hydrolase_1"/>
</dbReference>
<dbReference type="InterPro" id="IPR022742">
    <property type="entry name" value="Hydrolase_4"/>
</dbReference>
<reference evidence="3" key="1">
    <citation type="journal article" date="2019" name="Int. J. Syst. Evol. Microbiol.">
        <title>The Global Catalogue of Microorganisms (GCM) 10K type strain sequencing project: providing services to taxonomists for standard genome sequencing and annotation.</title>
        <authorList>
            <consortium name="The Broad Institute Genomics Platform"/>
            <consortium name="The Broad Institute Genome Sequencing Center for Infectious Disease"/>
            <person name="Wu L."/>
            <person name="Ma J."/>
        </authorList>
    </citation>
    <scope>NUCLEOTIDE SEQUENCE [LARGE SCALE GENOMIC DNA]</scope>
    <source>
        <strain evidence="3">KCTC 42964</strain>
    </source>
</reference>
<protein>
    <submittedName>
        <fullName evidence="2">Alpha/beta hydrolase</fullName>
    </submittedName>
</protein>